<proteinExistence type="predicted"/>
<dbReference type="Proteomes" id="UP001150538">
    <property type="component" value="Unassembled WGS sequence"/>
</dbReference>
<protein>
    <submittedName>
        <fullName evidence="2">Uncharacterized protein</fullName>
    </submittedName>
</protein>
<dbReference type="EMBL" id="JANBPU010000178">
    <property type="protein sequence ID" value="KAJ1914831.1"/>
    <property type="molecule type" value="Genomic_DNA"/>
</dbReference>
<comment type="caution">
    <text evidence="2">The sequence shown here is derived from an EMBL/GenBank/DDBJ whole genome shotgun (WGS) entry which is preliminary data.</text>
</comment>
<sequence>MDARSYTKKYQLEQEHKFESIGTTGNNKSGKEGNRRYPQKLTENIKTQIAKEIARDLNNGKYVKDLEGVKKNRKPLGRVNDGGSEFLYIKKMEISFNSWRKRIERATRFADLVDFLRQGDLNTLEEAVELLKCLQHCMYHYNNRRNGGGEKRDKRPHGGNSKNKNLNPESGVTVGGMDTRVNTIYKKYLEFYAQAGYSSSISDIESGYVDGRFGFRRSMKSVSGGTHGAVSELVRINLKTISDVIKVTKDILVNSTAATITEVNTTTPNTTDSGGGNPYIDNQNFIFISNIYKKAPEWMRSINPLETDNAGDGERGIGGRRQQYSLQETVCSLQLAFGYLVILATIKAEQPKRGKSNNNTNNYVSTSYAK</sequence>
<accession>A0A9W7ZR18</accession>
<organism evidence="2 3">
    <name type="scientific">Mycoemilia scoparia</name>
    <dbReference type="NCBI Taxonomy" id="417184"/>
    <lineage>
        <taxon>Eukaryota</taxon>
        <taxon>Fungi</taxon>
        <taxon>Fungi incertae sedis</taxon>
        <taxon>Zoopagomycota</taxon>
        <taxon>Kickxellomycotina</taxon>
        <taxon>Kickxellomycetes</taxon>
        <taxon>Kickxellales</taxon>
        <taxon>Kickxellaceae</taxon>
        <taxon>Mycoemilia</taxon>
    </lineage>
</organism>
<feature type="region of interest" description="Disordered" evidence="1">
    <location>
        <begin position="16"/>
        <end position="38"/>
    </location>
</feature>
<reference evidence="2" key="1">
    <citation type="submission" date="2022-07" db="EMBL/GenBank/DDBJ databases">
        <title>Phylogenomic reconstructions and comparative analyses of Kickxellomycotina fungi.</title>
        <authorList>
            <person name="Reynolds N.K."/>
            <person name="Stajich J.E."/>
            <person name="Barry K."/>
            <person name="Grigoriev I.V."/>
            <person name="Crous P."/>
            <person name="Smith M.E."/>
        </authorList>
    </citation>
    <scope>NUCLEOTIDE SEQUENCE</scope>
    <source>
        <strain evidence="2">NBRC 100468</strain>
    </source>
</reference>
<feature type="region of interest" description="Disordered" evidence="1">
    <location>
        <begin position="144"/>
        <end position="173"/>
    </location>
</feature>
<dbReference type="AlphaFoldDB" id="A0A9W7ZR18"/>
<feature type="compositionally biased region" description="Low complexity" evidence="1">
    <location>
        <begin position="356"/>
        <end position="370"/>
    </location>
</feature>
<feature type="compositionally biased region" description="Polar residues" evidence="1">
    <location>
        <begin position="160"/>
        <end position="170"/>
    </location>
</feature>
<evidence type="ECO:0000313" key="3">
    <source>
        <dbReference type="Proteomes" id="UP001150538"/>
    </source>
</evidence>
<evidence type="ECO:0000256" key="1">
    <source>
        <dbReference type="SAM" id="MobiDB-lite"/>
    </source>
</evidence>
<keyword evidence="3" id="KW-1185">Reference proteome</keyword>
<feature type="region of interest" description="Disordered" evidence="1">
    <location>
        <begin position="351"/>
        <end position="370"/>
    </location>
</feature>
<gene>
    <name evidence="2" type="ORF">H4219_004619</name>
</gene>
<evidence type="ECO:0000313" key="2">
    <source>
        <dbReference type="EMBL" id="KAJ1914831.1"/>
    </source>
</evidence>
<name>A0A9W7ZR18_9FUNG</name>